<accession>A0A9N7VIZ4</accession>
<keyword evidence="3" id="KW-1185">Reference proteome</keyword>
<reference evidence="2" key="1">
    <citation type="submission" date="2020-03" db="EMBL/GenBank/DDBJ databases">
        <authorList>
            <person name="Weist P."/>
        </authorList>
    </citation>
    <scope>NUCLEOTIDE SEQUENCE</scope>
</reference>
<gene>
    <name evidence="2" type="ORF">PLEPLA_LOCUS37817</name>
</gene>
<dbReference type="EMBL" id="CADEAL010004042">
    <property type="protein sequence ID" value="CAB1450128.1"/>
    <property type="molecule type" value="Genomic_DNA"/>
</dbReference>
<sequence>MVPGPDNGRVGGTGAAILPLADATGESYPSEVGLPRERQAPRYVQPPLIEQYYPTLDVGALGRRFWLRGLQREGLGFIFQQVQAKGRAAKYSFRSQHFLLFLRWLGRRQASLKHHKAGGTTRAGVLRRPPFVSGTGTVMRSKNSQPEQQHEQNTSSMREDVRVRRPVCVSVPLA</sequence>
<comment type="caution">
    <text evidence="2">The sequence shown here is derived from an EMBL/GenBank/DDBJ whole genome shotgun (WGS) entry which is preliminary data.</text>
</comment>
<feature type="compositionally biased region" description="Polar residues" evidence="1">
    <location>
        <begin position="134"/>
        <end position="156"/>
    </location>
</feature>
<feature type="non-terminal residue" evidence="2">
    <location>
        <position position="174"/>
    </location>
</feature>
<evidence type="ECO:0000313" key="2">
    <source>
        <dbReference type="EMBL" id="CAB1450128.1"/>
    </source>
</evidence>
<dbReference type="Proteomes" id="UP001153269">
    <property type="component" value="Unassembled WGS sequence"/>
</dbReference>
<dbReference type="AlphaFoldDB" id="A0A9N7VIZ4"/>
<organism evidence="2 3">
    <name type="scientific">Pleuronectes platessa</name>
    <name type="common">European plaice</name>
    <dbReference type="NCBI Taxonomy" id="8262"/>
    <lineage>
        <taxon>Eukaryota</taxon>
        <taxon>Metazoa</taxon>
        <taxon>Chordata</taxon>
        <taxon>Craniata</taxon>
        <taxon>Vertebrata</taxon>
        <taxon>Euteleostomi</taxon>
        <taxon>Actinopterygii</taxon>
        <taxon>Neopterygii</taxon>
        <taxon>Teleostei</taxon>
        <taxon>Neoteleostei</taxon>
        <taxon>Acanthomorphata</taxon>
        <taxon>Carangaria</taxon>
        <taxon>Pleuronectiformes</taxon>
        <taxon>Pleuronectoidei</taxon>
        <taxon>Pleuronectidae</taxon>
        <taxon>Pleuronectes</taxon>
    </lineage>
</organism>
<proteinExistence type="predicted"/>
<protein>
    <submittedName>
        <fullName evidence="2">Uncharacterized protein</fullName>
    </submittedName>
</protein>
<evidence type="ECO:0000313" key="3">
    <source>
        <dbReference type="Proteomes" id="UP001153269"/>
    </source>
</evidence>
<feature type="region of interest" description="Disordered" evidence="1">
    <location>
        <begin position="115"/>
        <end position="161"/>
    </location>
</feature>
<evidence type="ECO:0000256" key="1">
    <source>
        <dbReference type="SAM" id="MobiDB-lite"/>
    </source>
</evidence>
<name>A0A9N7VIZ4_PLEPL</name>